<dbReference type="InterPro" id="IPR052021">
    <property type="entry name" value="Type-I_RS_S_subunit"/>
</dbReference>
<dbReference type="CDD" id="cd17265">
    <property type="entry name" value="RMtype1_S_Eco4255III-TRD2-CR2_like"/>
    <property type="match status" value="1"/>
</dbReference>
<evidence type="ECO:0000256" key="3">
    <source>
        <dbReference type="ARBA" id="ARBA00023125"/>
    </source>
</evidence>
<accession>A0A7X1CJI8</accession>
<dbReference type="CDD" id="cd17273">
    <property type="entry name" value="RMtype1_S_EcoJA69PI-TRD1-CR1_like"/>
    <property type="match status" value="1"/>
</dbReference>
<feature type="domain" description="Type I restriction modification DNA specificity" evidence="4">
    <location>
        <begin position="221"/>
        <end position="397"/>
    </location>
</feature>
<evidence type="ECO:0000256" key="1">
    <source>
        <dbReference type="ARBA" id="ARBA00010923"/>
    </source>
</evidence>
<comment type="caution">
    <text evidence="5">The sequence shown here is derived from an EMBL/GenBank/DDBJ whole genome shotgun (WGS) entry which is preliminary data.</text>
</comment>
<name>A0A7X1CJI8_9LIST</name>
<dbReference type="RefSeq" id="WP_185495559.1">
    <property type="nucleotide sequence ID" value="NZ_JAARUV010000006.1"/>
</dbReference>
<dbReference type="Gene3D" id="1.10.287.1120">
    <property type="entry name" value="Bipartite methylase S protein"/>
    <property type="match status" value="1"/>
</dbReference>
<dbReference type="EMBL" id="JAARUV010000006">
    <property type="protein sequence ID" value="MBC1780102.1"/>
    <property type="molecule type" value="Genomic_DNA"/>
</dbReference>
<dbReference type="GO" id="GO:0009307">
    <property type="term" value="P:DNA restriction-modification system"/>
    <property type="evidence" value="ECO:0007669"/>
    <property type="project" value="UniProtKB-KW"/>
</dbReference>
<dbReference type="Proteomes" id="UP000547643">
    <property type="component" value="Unassembled WGS sequence"/>
</dbReference>
<dbReference type="Pfam" id="PF01420">
    <property type="entry name" value="Methylase_S"/>
    <property type="match status" value="2"/>
</dbReference>
<protein>
    <submittedName>
        <fullName evidence="5">Restriction endonuclease subunit S</fullName>
    </submittedName>
</protein>
<evidence type="ECO:0000259" key="4">
    <source>
        <dbReference type="Pfam" id="PF01420"/>
    </source>
</evidence>
<dbReference type="GO" id="GO:0004519">
    <property type="term" value="F:endonuclease activity"/>
    <property type="evidence" value="ECO:0007669"/>
    <property type="project" value="UniProtKB-KW"/>
</dbReference>
<keyword evidence="5" id="KW-0255">Endonuclease</keyword>
<reference evidence="5 6" key="1">
    <citation type="submission" date="2020-03" db="EMBL/GenBank/DDBJ databases">
        <title>Soil Listeria distribution.</title>
        <authorList>
            <person name="Liao J."/>
            <person name="Wiedmann M."/>
        </authorList>
    </citation>
    <scope>NUCLEOTIDE SEQUENCE [LARGE SCALE GENOMIC DNA]</scope>
    <source>
        <strain evidence="5 6">FSL L7-1017</strain>
    </source>
</reference>
<dbReference type="InterPro" id="IPR000055">
    <property type="entry name" value="Restrct_endonuc_typeI_TRD"/>
</dbReference>
<organism evidence="5 6">
    <name type="scientific">Listeria booriae</name>
    <dbReference type="NCBI Taxonomy" id="1552123"/>
    <lineage>
        <taxon>Bacteria</taxon>
        <taxon>Bacillati</taxon>
        <taxon>Bacillota</taxon>
        <taxon>Bacilli</taxon>
        <taxon>Bacillales</taxon>
        <taxon>Listeriaceae</taxon>
        <taxon>Listeria</taxon>
    </lineage>
</organism>
<dbReference type="GO" id="GO:0003677">
    <property type="term" value="F:DNA binding"/>
    <property type="evidence" value="ECO:0007669"/>
    <property type="project" value="UniProtKB-KW"/>
</dbReference>
<comment type="similarity">
    <text evidence="1">Belongs to the type-I restriction system S methylase family.</text>
</comment>
<dbReference type="PANTHER" id="PTHR30408">
    <property type="entry name" value="TYPE-1 RESTRICTION ENZYME ECOKI SPECIFICITY PROTEIN"/>
    <property type="match status" value="1"/>
</dbReference>
<dbReference type="Gene3D" id="3.90.220.20">
    <property type="entry name" value="DNA methylase specificity domains"/>
    <property type="match status" value="2"/>
</dbReference>
<keyword evidence="3" id="KW-0238">DNA-binding</keyword>
<dbReference type="PANTHER" id="PTHR30408:SF12">
    <property type="entry name" value="TYPE I RESTRICTION ENZYME MJAVIII SPECIFICITY SUBUNIT"/>
    <property type="match status" value="1"/>
</dbReference>
<sequence length="409" mass="45913">MSDKKRNVPALRFNGFSDAWEQRKLGELADIVGGGTPATNNKEYWNGDIDWYSPSEIGKQRYISESRKKITKLGLQKSSAKLLPVGTILFTSRAGIGNTAILMNQGATNQGFQSIIPNKEKLDSYFIYSRTDDLKKYGEMTGVGSTFLEVSGKQMTNMPILTPTLAEQQIIGAFFQHLDNTIALHQRKLDTLKQMKKGFLQQLFPENGEKLPRVRFADFEEEWEQRKLGELVKFFSGLTYSPNNIVNEDGTLVLRSSNVNSGEIIFTDNVYVDCKTVNSSNVQVGDIIVVVRNGSRNLIGKHAIIKKEMNNTVIGAFMIGIRSNKSDFVNVLLDTQQFRIGISKNLGATINQITTGAFKQMAFSIPKNVEEQQQIGAFFKQLDNIVTLHKNNIDRLKALKKAYIKSMFV</sequence>
<dbReference type="InterPro" id="IPR044946">
    <property type="entry name" value="Restrct_endonuc_typeI_TRD_sf"/>
</dbReference>
<keyword evidence="2" id="KW-0680">Restriction system</keyword>
<keyword evidence="5" id="KW-0540">Nuclease</keyword>
<evidence type="ECO:0000313" key="6">
    <source>
        <dbReference type="Proteomes" id="UP000547643"/>
    </source>
</evidence>
<proteinExistence type="inferred from homology"/>
<evidence type="ECO:0000256" key="2">
    <source>
        <dbReference type="ARBA" id="ARBA00022747"/>
    </source>
</evidence>
<dbReference type="AlphaFoldDB" id="A0A7X1CJI8"/>
<feature type="domain" description="Type I restriction modification DNA specificity" evidence="4">
    <location>
        <begin position="19"/>
        <end position="194"/>
    </location>
</feature>
<evidence type="ECO:0000313" key="5">
    <source>
        <dbReference type="EMBL" id="MBC1780102.1"/>
    </source>
</evidence>
<gene>
    <name evidence="5" type="ORF">HCA46_14740</name>
</gene>
<keyword evidence="5" id="KW-0378">Hydrolase</keyword>
<dbReference type="SUPFAM" id="SSF116734">
    <property type="entry name" value="DNA methylase specificity domain"/>
    <property type="match status" value="2"/>
</dbReference>